<comment type="subcellular location">
    <subcellularLocation>
        <location evidence="1">Membrane</location>
    </subcellularLocation>
</comment>
<feature type="chain" id="PRO_5036830112" evidence="3">
    <location>
        <begin position="22"/>
        <end position="177"/>
    </location>
</feature>
<dbReference type="InterPro" id="IPR051407">
    <property type="entry name" value="Bact_OM_lipoprot/Surf_antigen"/>
</dbReference>
<dbReference type="InterPro" id="IPR008816">
    <property type="entry name" value="Gly_zipper_2TM_dom"/>
</dbReference>
<keyword evidence="3" id="KW-0732">Signal</keyword>
<feature type="signal peptide" evidence="3">
    <location>
        <begin position="1"/>
        <end position="21"/>
    </location>
</feature>
<comment type="caution">
    <text evidence="5">The sequence shown here is derived from an EMBL/GenBank/DDBJ whole genome shotgun (WGS) entry which is preliminary data.</text>
</comment>
<accession>A0A937CZS4</accession>
<dbReference type="PANTHER" id="PTHR35603">
    <property type="match status" value="1"/>
</dbReference>
<dbReference type="EMBL" id="JAEQNE010000013">
    <property type="protein sequence ID" value="MBL0395252.1"/>
    <property type="molecule type" value="Genomic_DNA"/>
</dbReference>
<organism evidence="5 6">
    <name type="scientific">Ramlibacter monticola</name>
    <dbReference type="NCBI Taxonomy" id="1926872"/>
    <lineage>
        <taxon>Bacteria</taxon>
        <taxon>Pseudomonadati</taxon>
        <taxon>Pseudomonadota</taxon>
        <taxon>Betaproteobacteria</taxon>
        <taxon>Burkholderiales</taxon>
        <taxon>Comamonadaceae</taxon>
        <taxon>Ramlibacter</taxon>
    </lineage>
</organism>
<dbReference type="RefSeq" id="WP_201677924.1">
    <property type="nucleotide sequence ID" value="NZ_JAEQNE010000013.1"/>
</dbReference>
<dbReference type="AlphaFoldDB" id="A0A937CZS4"/>
<evidence type="ECO:0000256" key="1">
    <source>
        <dbReference type="ARBA" id="ARBA00004370"/>
    </source>
</evidence>
<evidence type="ECO:0000256" key="3">
    <source>
        <dbReference type="SAM" id="SignalP"/>
    </source>
</evidence>
<keyword evidence="2" id="KW-0472">Membrane</keyword>
<feature type="domain" description="Glycine zipper 2TM" evidence="4">
    <location>
        <begin position="66"/>
        <end position="106"/>
    </location>
</feature>
<dbReference type="Proteomes" id="UP000599109">
    <property type="component" value="Unassembled WGS sequence"/>
</dbReference>
<dbReference type="Pfam" id="PF05433">
    <property type="entry name" value="Rick_17kDa_Anti"/>
    <property type="match status" value="1"/>
</dbReference>
<evidence type="ECO:0000313" key="6">
    <source>
        <dbReference type="Proteomes" id="UP000599109"/>
    </source>
</evidence>
<dbReference type="NCBIfam" id="NF008437">
    <property type="entry name" value="PRK11280.1"/>
    <property type="match status" value="1"/>
</dbReference>
<dbReference type="PANTHER" id="PTHR35603:SF2">
    <property type="entry name" value="OUTER MEMBRANE LIPOPROTEIN"/>
    <property type="match status" value="1"/>
</dbReference>
<dbReference type="GO" id="GO:0019867">
    <property type="term" value="C:outer membrane"/>
    <property type="evidence" value="ECO:0007669"/>
    <property type="project" value="InterPro"/>
</dbReference>
<keyword evidence="6" id="KW-1185">Reference proteome</keyword>
<sequence length="177" mass="18446">MNRSALATALLLATVAGTGHAQSFNDQARVRAVEPQYETVQVPRQECTSQWVQDAPRAAAPMGGYGGVIIGGVAGGLLGNQVGKGHGKEAATAAGAVVGAIAGDRIANNGAVAAPAPEAREVRSCHTVYDAQNRLTGYRVVYDYRGVEASTVLREQPGATIPVRVSVTPVEPDYHRR</sequence>
<evidence type="ECO:0000256" key="2">
    <source>
        <dbReference type="ARBA" id="ARBA00023136"/>
    </source>
</evidence>
<evidence type="ECO:0000259" key="4">
    <source>
        <dbReference type="Pfam" id="PF05433"/>
    </source>
</evidence>
<protein>
    <submittedName>
        <fullName evidence="5">Glycine zipper 2TM domain-containing protein</fullName>
    </submittedName>
</protein>
<name>A0A937CZS4_9BURK</name>
<evidence type="ECO:0000313" key="5">
    <source>
        <dbReference type="EMBL" id="MBL0395252.1"/>
    </source>
</evidence>
<reference evidence="5 6" key="1">
    <citation type="journal article" date="2017" name="Int. J. Syst. Evol. Microbiol.">
        <title>Ramlibacter monticola sp. nov., isolated from forest soil.</title>
        <authorList>
            <person name="Chaudhary D.K."/>
            <person name="Kim J."/>
        </authorList>
    </citation>
    <scope>NUCLEOTIDE SEQUENCE [LARGE SCALE GENOMIC DNA]</scope>
    <source>
        <strain evidence="5 6">KACC 19175</strain>
    </source>
</reference>
<proteinExistence type="predicted"/>
<gene>
    <name evidence="5" type="ORF">JJ685_29240</name>
</gene>